<comment type="caution">
    <text evidence="1">The sequence shown here is derived from an EMBL/GenBank/DDBJ whole genome shotgun (WGS) entry which is preliminary data.</text>
</comment>
<evidence type="ECO:0008006" key="3">
    <source>
        <dbReference type="Google" id="ProtNLM"/>
    </source>
</evidence>
<reference evidence="2" key="1">
    <citation type="journal article" date="2019" name="Int. J. Syst. Evol. Microbiol.">
        <title>The Global Catalogue of Microorganisms (GCM) 10K type strain sequencing project: providing services to taxonomists for standard genome sequencing and annotation.</title>
        <authorList>
            <consortium name="The Broad Institute Genomics Platform"/>
            <consortium name="The Broad Institute Genome Sequencing Center for Infectious Disease"/>
            <person name="Wu L."/>
            <person name="Ma J."/>
        </authorList>
    </citation>
    <scope>NUCLEOTIDE SEQUENCE [LARGE SCALE GENOMIC DNA]</scope>
    <source>
        <strain evidence="2">KCTC 52298</strain>
    </source>
</reference>
<dbReference type="Proteomes" id="UP001597440">
    <property type="component" value="Unassembled WGS sequence"/>
</dbReference>
<evidence type="ECO:0000313" key="2">
    <source>
        <dbReference type="Proteomes" id="UP001597440"/>
    </source>
</evidence>
<organism evidence="1 2">
    <name type="scientific">Sphingobacterium tabacisoli</name>
    <dbReference type="NCBI Taxonomy" id="2044855"/>
    <lineage>
        <taxon>Bacteria</taxon>
        <taxon>Pseudomonadati</taxon>
        <taxon>Bacteroidota</taxon>
        <taxon>Sphingobacteriia</taxon>
        <taxon>Sphingobacteriales</taxon>
        <taxon>Sphingobacteriaceae</taxon>
        <taxon>Sphingobacterium</taxon>
    </lineage>
</organism>
<accession>A0ABW5L5M6</accession>
<evidence type="ECO:0000313" key="1">
    <source>
        <dbReference type="EMBL" id="MFD2555843.1"/>
    </source>
</evidence>
<gene>
    <name evidence="1" type="ORF">ACFSQW_15695</name>
</gene>
<keyword evidence="2" id="KW-1185">Reference proteome</keyword>
<dbReference type="EMBL" id="JBHULD010000014">
    <property type="protein sequence ID" value="MFD2555843.1"/>
    <property type="molecule type" value="Genomic_DNA"/>
</dbReference>
<sequence>MTKYKEIIATLKQQDDILAEHWEEEIDTIIHKLKFLTPDAIPSVCIVDQNNFQAIYSEELQEKAKVAGGTLANNLHADVAVLIIIQRDESLYSVIPTFINLQADSKAVANNNIYIIQTHQFNESEENYLQDVEILAEIIQPKYFIFGRNGSDWIKFDLS</sequence>
<proteinExistence type="predicted"/>
<protein>
    <recommendedName>
        <fullName evidence="3">ABC transporter substrate-binding protein</fullName>
    </recommendedName>
</protein>
<dbReference type="RefSeq" id="WP_210354129.1">
    <property type="nucleotide sequence ID" value="NZ_JAEQMU010000001.1"/>
</dbReference>
<name>A0ABW5L5M6_9SPHI</name>